<feature type="domain" description="CHHC U11-48K-type" evidence="4">
    <location>
        <begin position="52"/>
        <end position="79"/>
    </location>
</feature>
<gene>
    <name evidence="5" type="ORF">OSB1V03_LOCUS22369</name>
</gene>
<evidence type="ECO:0000259" key="4">
    <source>
        <dbReference type="PROSITE" id="PS51800"/>
    </source>
</evidence>
<dbReference type="AlphaFoldDB" id="A0A7R9QL49"/>
<dbReference type="SUPFAM" id="SSF57667">
    <property type="entry name" value="beta-beta-alpha zinc fingers"/>
    <property type="match status" value="1"/>
</dbReference>
<dbReference type="EMBL" id="OC902003">
    <property type="protein sequence ID" value="CAD7649413.1"/>
    <property type="molecule type" value="Genomic_DNA"/>
</dbReference>
<dbReference type="InterPro" id="IPR022776">
    <property type="entry name" value="TRM13/UPF0224_CHHC_Znf_dom"/>
</dbReference>
<dbReference type="PROSITE" id="PS51800">
    <property type="entry name" value="ZF_CHHC_U11_48K"/>
    <property type="match status" value="1"/>
</dbReference>
<evidence type="ECO:0000256" key="2">
    <source>
        <dbReference type="ARBA" id="ARBA00022771"/>
    </source>
</evidence>
<keyword evidence="2" id="KW-0863">Zinc-finger</keyword>
<sequence>MRCSNCFAQLITYWSRDSNKSIDNSGNHFDSEVDASAMATFDSYYPRNNTGLRECPFDANHRIKDSKYAKHVLKCEQRFPNHVRRVNASAGRQPVFASMDSIDSGLNS</sequence>
<evidence type="ECO:0000313" key="5">
    <source>
        <dbReference type="EMBL" id="CAD7649413.1"/>
    </source>
</evidence>
<dbReference type="GO" id="GO:0008270">
    <property type="term" value="F:zinc ion binding"/>
    <property type="evidence" value="ECO:0007669"/>
    <property type="project" value="UniProtKB-KW"/>
</dbReference>
<dbReference type="Proteomes" id="UP000759131">
    <property type="component" value="Unassembled WGS sequence"/>
</dbReference>
<dbReference type="OrthoDB" id="10069248at2759"/>
<accession>A0A7R9QL49</accession>
<evidence type="ECO:0000256" key="1">
    <source>
        <dbReference type="ARBA" id="ARBA00022723"/>
    </source>
</evidence>
<organism evidence="5">
    <name type="scientific">Medioppia subpectinata</name>
    <dbReference type="NCBI Taxonomy" id="1979941"/>
    <lineage>
        <taxon>Eukaryota</taxon>
        <taxon>Metazoa</taxon>
        <taxon>Ecdysozoa</taxon>
        <taxon>Arthropoda</taxon>
        <taxon>Chelicerata</taxon>
        <taxon>Arachnida</taxon>
        <taxon>Acari</taxon>
        <taxon>Acariformes</taxon>
        <taxon>Sarcoptiformes</taxon>
        <taxon>Oribatida</taxon>
        <taxon>Brachypylina</taxon>
        <taxon>Oppioidea</taxon>
        <taxon>Oppiidae</taxon>
        <taxon>Medioppia</taxon>
    </lineage>
</organism>
<name>A0A7R9QL49_9ACAR</name>
<keyword evidence="1" id="KW-0479">Metal-binding</keyword>
<evidence type="ECO:0000256" key="3">
    <source>
        <dbReference type="ARBA" id="ARBA00022833"/>
    </source>
</evidence>
<evidence type="ECO:0000313" key="6">
    <source>
        <dbReference type="Proteomes" id="UP000759131"/>
    </source>
</evidence>
<dbReference type="Pfam" id="PF05253">
    <property type="entry name" value="zf-U11-48K"/>
    <property type="match status" value="1"/>
</dbReference>
<dbReference type="EMBL" id="CAJPIZ010047428">
    <property type="protein sequence ID" value="CAG2122423.1"/>
    <property type="molecule type" value="Genomic_DNA"/>
</dbReference>
<dbReference type="InterPro" id="IPR036236">
    <property type="entry name" value="Znf_C2H2_sf"/>
</dbReference>
<protein>
    <recommendedName>
        <fullName evidence="4">CHHC U11-48K-type domain-containing protein</fullName>
    </recommendedName>
</protein>
<proteinExistence type="predicted"/>
<keyword evidence="3" id="KW-0862">Zinc</keyword>
<keyword evidence="6" id="KW-1185">Reference proteome</keyword>
<reference evidence="5" key="1">
    <citation type="submission" date="2020-11" db="EMBL/GenBank/DDBJ databases">
        <authorList>
            <person name="Tran Van P."/>
        </authorList>
    </citation>
    <scope>NUCLEOTIDE SEQUENCE</scope>
</reference>
<feature type="non-terminal residue" evidence="5">
    <location>
        <position position="1"/>
    </location>
</feature>